<dbReference type="Gene3D" id="3.40.630.30">
    <property type="match status" value="1"/>
</dbReference>
<keyword evidence="5" id="KW-1185">Reference proteome</keyword>
<feature type="domain" description="N-acetyltransferase" evidence="3">
    <location>
        <begin position="21"/>
        <end position="173"/>
    </location>
</feature>
<name>A0A7X3JXZ2_9BACL</name>
<keyword evidence="2" id="KW-0012">Acyltransferase</keyword>
<dbReference type="InterPro" id="IPR050832">
    <property type="entry name" value="Bact_Acetyltransf"/>
</dbReference>
<sequence>MSILLRDLRLPEEYTALAELLNTHGSEPTTAERLREDDSELYEVGHTYLDENGLLAGYDRTRKVAVTEQDKIVGYINSWRAPWTEPGYLNNILIVAEDYRRQGIGQLLLQHAAGWGEKMGADTLVTEIWDDSPESLHFAKRSGFAIERHAFQSVLTLDKVDLESAFDYELFDRLAQDGIRFITLAEEPDDEGEQKLYRLYEETLKDIPGYTGEVPVFDQWRKWYLMAEGYSPEQVLLAVHDGKHVGVSNVLYNPLTNGMYHEYTSVARAYRGRKIALGLKMKAILLAKERNAAYLRTDNDSLNEPILRINRRLGYEALRGSYRLIAKVTDVRG</sequence>
<evidence type="ECO:0000313" key="5">
    <source>
        <dbReference type="Proteomes" id="UP000490800"/>
    </source>
</evidence>
<evidence type="ECO:0000256" key="1">
    <source>
        <dbReference type="ARBA" id="ARBA00022679"/>
    </source>
</evidence>
<reference evidence="4 5" key="1">
    <citation type="journal article" date="2019" name="Microorganisms">
        <title>Paenibacillus lutrae sp. nov., A Chitinolytic Species Isolated from A River Otter in Castril Natural Park, Granada, Spain.</title>
        <authorList>
            <person name="Rodriguez M."/>
            <person name="Reina J.C."/>
            <person name="Bejar V."/>
            <person name="Llamas I."/>
        </authorList>
    </citation>
    <scope>NUCLEOTIDE SEQUENCE [LARGE SCALE GENOMIC DNA]</scope>
    <source>
        <strain evidence="4 5">N10</strain>
    </source>
</reference>
<dbReference type="Pfam" id="PF00583">
    <property type="entry name" value="Acetyltransf_1"/>
    <property type="match status" value="2"/>
</dbReference>
<dbReference type="InterPro" id="IPR016181">
    <property type="entry name" value="Acyl_CoA_acyltransferase"/>
</dbReference>
<dbReference type="Proteomes" id="UP000490800">
    <property type="component" value="Unassembled WGS sequence"/>
</dbReference>
<dbReference type="PROSITE" id="PS51186">
    <property type="entry name" value="GNAT"/>
    <property type="match status" value="2"/>
</dbReference>
<keyword evidence="1 4" id="KW-0808">Transferase</keyword>
<gene>
    <name evidence="4" type="ORF">EDM21_02340</name>
</gene>
<feature type="domain" description="N-acetyltransferase" evidence="3">
    <location>
        <begin position="179"/>
        <end position="331"/>
    </location>
</feature>
<dbReference type="InterPro" id="IPR000182">
    <property type="entry name" value="GNAT_dom"/>
</dbReference>
<dbReference type="SUPFAM" id="SSF55729">
    <property type="entry name" value="Acyl-CoA N-acyltransferases (Nat)"/>
    <property type="match status" value="2"/>
</dbReference>
<evidence type="ECO:0000259" key="3">
    <source>
        <dbReference type="PROSITE" id="PS51186"/>
    </source>
</evidence>
<comment type="caution">
    <text evidence="4">The sequence shown here is derived from an EMBL/GenBank/DDBJ whole genome shotgun (WGS) entry which is preliminary data.</text>
</comment>
<dbReference type="EMBL" id="RHLK01000001">
    <property type="protein sequence ID" value="MVO98385.1"/>
    <property type="molecule type" value="Genomic_DNA"/>
</dbReference>
<proteinExistence type="predicted"/>
<dbReference type="OrthoDB" id="4140682at2"/>
<dbReference type="AlphaFoldDB" id="A0A7X3JXZ2"/>
<dbReference type="PANTHER" id="PTHR43877">
    <property type="entry name" value="AMINOALKYLPHOSPHONATE N-ACETYLTRANSFERASE-RELATED-RELATED"/>
    <property type="match status" value="1"/>
</dbReference>
<organism evidence="4 5">
    <name type="scientific">Paenibacillus lutrae</name>
    <dbReference type="NCBI Taxonomy" id="2078573"/>
    <lineage>
        <taxon>Bacteria</taxon>
        <taxon>Bacillati</taxon>
        <taxon>Bacillota</taxon>
        <taxon>Bacilli</taxon>
        <taxon>Bacillales</taxon>
        <taxon>Paenibacillaceae</taxon>
        <taxon>Paenibacillus</taxon>
    </lineage>
</organism>
<evidence type="ECO:0000313" key="4">
    <source>
        <dbReference type="EMBL" id="MVO98385.1"/>
    </source>
</evidence>
<dbReference type="RefSeq" id="WP_157332526.1">
    <property type="nucleotide sequence ID" value="NZ_RHLK01000001.1"/>
</dbReference>
<dbReference type="PANTHER" id="PTHR43877:SF1">
    <property type="entry name" value="ACETYLTRANSFERASE"/>
    <property type="match status" value="1"/>
</dbReference>
<evidence type="ECO:0000256" key="2">
    <source>
        <dbReference type="ARBA" id="ARBA00023315"/>
    </source>
</evidence>
<accession>A0A7X3JXZ2</accession>
<dbReference type="CDD" id="cd04301">
    <property type="entry name" value="NAT_SF"/>
    <property type="match status" value="1"/>
</dbReference>
<protein>
    <submittedName>
        <fullName evidence="4">GNAT family N-acetyltransferase</fullName>
    </submittedName>
</protein>
<dbReference type="GO" id="GO:0016747">
    <property type="term" value="F:acyltransferase activity, transferring groups other than amino-acyl groups"/>
    <property type="evidence" value="ECO:0007669"/>
    <property type="project" value="InterPro"/>
</dbReference>